<dbReference type="InterPro" id="IPR006694">
    <property type="entry name" value="Fatty_acid_hydroxylase"/>
</dbReference>
<evidence type="ECO:0000259" key="6">
    <source>
        <dbReference type="Pfam" id="PF04116"/>
    </source>
</evidence>
<evidence type="ECO:0000313" key="8">
    <source>
        <dbReference type="Proteomes" id="UP000886523"/>
    </source>
</evidence>
<organism evidence="7 8">
    <name type="scientific">Hydnum rufescens UP504</name>
    <dbReference type="NCBI Taxonomy" id="1448309"/>
    <lineage>
        <taxon>Eukaryota</taxon>
        <taxon>Fungi</taxon>
        <taxon>Dikarya</taxon>
        <taxon>Basidiomycota</taxon>
        <taxon>Agaricomycotina</taxon>
        <taxon>Agaricomycetes</taxon>
        <taxon>Cantharellales</taxon>
        <taxon>Hydnaceae</taxon>
        <taxon>Hydnum</taxon>
    </lineage>
</organism>
<feature type="domain" description="Fatty acid hydroxylase" evidence="6">
    <location>
        <begin position="104"/>
        <end position="244"/>
    </location>
</feature>
<name>A0A9P6BAX4_9AGAM</name>
<dbReference type="Pfam" id="PF04116">
    <property type="entry name" value="FA_hydroxylase"/>
    <property type="match status" value="1"/>
</dbReference>
<dbReference type="PANTHER" id="PTHR11863">
    <property type="entry name" value="STEROL DESATURASE"/>
    <property type="match status" value="1"/>
</dbReference>
<dbReference type="Proteomes" id="UP000886523">
    <property type="component" value="Unassembled WGS sequence"/>
</dbReference>
<keyword evidence="2 5" id="KW-0812">Transmembrane</keyword>
<dbReference type="InterPro" id="IPR050307">
    <property type="entry name" value="Sterol_Desaturase_Related"/>
</dbReference>
<feature type="transmembrane region" description="Helical" evidence="5">
    <location>
        <begin position="63"/>
        <end position="86"/>
    </location>
</feature>
<keyword evidence="3 5" id="KW-1133">Transmembrane helix</keyword>
<protein>
    <recommendedName>
        <fullName evidence="6">Fatty acid hydroxylase domain-containing protein</fullName>
    </recommendedName>
</protein>
<sequence>IAIQYISIKYFDFSWPMWMAVVVYSLAFFVFGMMTTLHMNTLALKHGFLDGQVPRDGIPDLRLKSTLVGLLFVMTVRPVFYCLAAYDRFEIPYIAPRLPLHMFLFTTSLDFWFYIYHRAMHEVDFLWKFHKTHHMAKHPNALLSAFSDPEEEVFGFLVIPLLAYITYPVDFFTLWITSVYILYAEVVGHSGIRVYQQQPVTGPVLRPLGMDVIGEDHDLHHRNGWRKSFNYGKQTRVWDKLFGTMRARLEMVDENVDW</sequence>
<comment type="caution">
    <text evidence="7">The sequence shown here is derived from an EMBL/GenBank/DDBJ whole genome shotgun (WGS) entry which is preliminary data.</text>
</comment>
<dbReference type="AlphaFoldDB" id="A0A9P6BAX4"/>
<gene>
    <name evidence="7" type="ORF">BS47DRAFT_1335092</name>
</gene>
<accession>A0A9P6BAX4</accession>
<keyword evidence="4 5" id="KW-0472">Membrane</keyword>
<keyword evidence="8" id="KW-1185">Reference proteome</keyword>
<feature type="non-terminal residue" evidence="7">
    <location>
        <position position="1"/>
    </location>
</feature>
<proteinExistence type="predicted"/>
<dbReference type="GO" id="GO:0016020">
    <property type="term" value="C:membrane"/>
    <property type="evidence" value="ECO:0007669"/>
    <property type="project" value="UniProtKB-SubCell"/>
</dbReference>
<feature type="transmembrane region" description="Helical" evidence="5">
    <location>
        <begin position="21"/>
        <end position="43"/>
    </location>
</feature>
<dbReference type="OrthoDB" id="6354873at2759"/>
<dbReference type="GO" id="GO:0008610">
    <property type="term" value="P:lipid biosynthetic process"/>
    <property type="evidence" value="ECO:0007669"/>
    <property type="project" value="InterPro"/>
</dbReference>
<evidence type="ECO:0000313" key="7">
    <source>
        <dbReference type="EMBL" id="KAF9520999.1"/>
    </source>
</evidence>
<comment type="subcellular location">
    <subcellularLocation>
        <location evidence="1">Membrane</location>
    </subcellularLocation>
</comment>
<dbReference type="EMBL" id="MU128909">
    <property type="protein sequence ID" value="KAF9520999.1"/>
    <property type="molecule type" value="Genomic_DNA"/>
</dbReference>
<evidence type="ECO:0000256" key="2">
    <source>
        <dbReference type="ARBA" id="ARBA00022692"/>
    </source>
</evidence>
<reference evidence="7" key="1">
    <citation type="journal article" date="2020" name="Nat. Commun.">
        <title>Large-scale genome sequencing of mycorrhizal fungi provides insights into the early evolution of symbiotic traits.</title>
        <authorList>
            <person name="Miyauchi S."/>
            <person name="Kiss E."/>
            <person name="Kuo A."/>
            <person name="Drula E."/>
            <person name="Kohler A."/>
            <person name="Sanchez-Garcia M."/>
            <person name="Morin E."/>
            <person name="Andreopoulos B."/>
            <person name="Barry K.W."/>
            <person name="Bonito G."/>
            <person name="Buee M."/>
            <person name="Carver A."/>
            <person name="Chen C."/>
            <person name="Cichocki N."/>
            <person name="Clum A."/>
            <person name="Culley D."/>
            <person name="Crous P.W."/>
            <person name="Fauchery L."/>
            <person name="Girlanda M."/>
            <person name="Hayes R.D."/>
            <person name="Keri Z."/>
            <person name="LaButti K."/>
            <person name="Lipzen A."/>
            <person name="Lombard V."/>
            <person name="Magnuson J."/>
            <person name="Maillard F."/>
            <person name="Murat C."/>
            <person name="Nolan M."/>
            <person name="Ohm R.A."/>
            <person name="Pangilinan J."/>
            <person name="Pereira M.F."/>
            <person name="Perotto S."/>
            <person name="Peter M."/>
            <person name="Pfister S."/>
            <person name="Riley R."/>
            <person name="Sitrit Y."/>
            <person name="Stielow J.B."/>
            <person name="Szollosi G."/>
            <person name="Zifcakova L."/>
            <person name="Stursova M."/>
            <person name="Spatafora J.W."/>
            <person name="Tedersoo L."/>
            <person name="Vaario L.M."/>
            <person name="Yamada A."/>
            <person name="Yan M."/>
            <person name="Wang P."/>
            <person name="Xu J."/>
            <person name="Bruns T."/>
            <person name="Baldrian P."/>
            <person name="Vilgalys R."/>
            <person name="Dunand C."/>
            <person name="Henrissat B."/>
            <person name="Grigoriev I.V."/>
            <person name="Hibbett D."/>
            <person name="Nagy L.G."/>
            <person name="Martin F.M."/>
        </authorList>
    </citation>
    <scope>NUCLEOTIDE SEQUENCE</scope>
    <source>
        <strain evidence="7">UP504</strain>
    </source>
</reference>
<feature type="transmembrane region" description="Helical" evidence="5">
    <location>
        <begin position="98"/>
        <end position="117"/>
    </location>
</feature>
<evidence type="ECO:0000256" key="5">
    <source>
        <dbReference type="SAM" id="Phobius"/>
    </source>
</evidence>
<evidence type="ECO:0000256" key="4">
    <source>
        <dbReference type="ARBA" id="ARBA00023136"/>
    </source>
</evidence>
<dbReference type="GO" id="GO:0005506">
    <property type="term" value="F:iron ion binding"/>
    <property type="evidence" value="ECO:0007669"/>
    <property type="project" value="InterPro"/>
</dbReference>
<evidence type="ECO:0000256" key="1">
    <source>
        <dbReference type="ARBA" id="ARBA00004370"/>
    </source>
</evidence>
<dbReference type="GO" id="GO:0016491">
    <property type="term" value="F:oxidoreductase activity"/>
    <property type="evidence" value="ECO:0007669"/>
    <property type="project" value="InterPro"/>
</dbReference>
<evidence type="ECO:0000256" key="3">
    <source>
        <dbReference type="ARBA" id="ARBA00022989"/>
    </source>
</evidence>
<feature type="transmembrane region" description="Helical" evidence="5">
    <location>
        <begin position="153"/>
        <end position="183"/>
    </location>
</feature>